<dbReference type="Gene3D" id="2.40.180.10">
    <property type="entry name" value="Catalase core domain"/>
    <property type="match status" value="1"/>
</dbReference>
<dbReference type="SMART" id="SM01060">
    <property type="entry name" value="Catalase"/>
    <property type="match status" value="1"/>
</dbReference>
<evidence type="ECO:0000256" key="2">
    <source>
        <dbReference type="ARBA" id="ARBA00022559"/>
    </source>
</evidence>
<keyword evidence="5 7" id="KW-0560">Oxidoreductase</keyword>
<sequence>MGVVRALAVMALVPALFALPASAQEAQPEELVDALNGVFGAHAKMRAAHTKGICVKGNFTPTPEAAALTKAPQFAAPVPLVGRFSLGGGNPSASDSQKDNVRGIAMHFQLPDGSVSDLLLISAPIFVAKTPEVFLELLRTVATKDKDKIDAFFKANPNSTKQKAWLTARETPASYATADYFGVHTFYLTNAKGERQGVKWTAEPVGGFKGLSDKDAEAKGADFYAKELNDQFTKGPVEYNLFAVLGQPGDQDDDPTSEWPADRKSVKVGTISITGLENAEACDVGIFDPNQLADGIEPSPNDKILPMRSQDYAVSFGRRTQ</sequence>
<gene>
    <name evidence="12" type="ORF">GIW81_16890</name>
</gene>
<evidence type="ECO:0000256" key="3">
    <source>
        <dbReference type="ARBA" id="ARBA00022617"/>
    </source>
</evidence>
<dbReference type="GO" id="GO:0005737">
    <property type="term" value="C:cytoplasm"/>
    <property type="evidence" value="ECO:0007669"/>
    <property type="project" value="TreeGrafter"/>
</dbReference>
<reference evidence="12 13" key="1">
    <citation type="submission" date="2019-11" db="EMBL/GenBank/DDBJ databases">
        <title>Identification of a novel strain.</title>
        <authorList>
            <person name="Xu Q."/>
            <person name="Wang G."/>
        </authorList>
    </citation>
    <scope>NUCLEOTIDE SEQUENCE [LARGE SCALE GENOMIC DNA]</scope>
    <source>
        <strain evidence="13">xq</strain>
    </source>
</reference>
<dbReference type="GO" id="GO:0042542">
    <property type="term" value="P:response to hydrogen peroxide"/>
    <property type="evidence" value="ECO:0007669"/>
    <property type="project" value="TreeGrafter"/>
</dbReference>
<evidence type="ECO:0000256" key="1">
    <source>
        <dbReference type="ARBA" id="ARBA00005329"/>
    </source>
</evidence>
<evidence type="ECO:0000313" key="12">
    <source>
        <dbReference type="EMBL" id="MTD96018.1"/>
    </source>
</evidence>
<dbReference type="InterPro" id="IPR018028">
    <property type="entry name" value="Catalase"/>
</dbReference>
<feature type="signal peptide" evidence="10">
    <location>
        <begin position="1"/>
        <end position="23"/>
    </location>
</feature>
<evidence type="ECO:0000256" key="8">
    <source>
        <dbReference type="PIRSR" id="PIRSR000296-1"/>
    </source>
</evidence>
<dbReference type="Gene3D" id="1.20.1280.120">
    <property type="match status" value="1"/>
</dbReference>
<dbReference type="PANTHER" id="PTHR11465:SF9">
    <property type="entry name" value="CATALASE"/>
    <property type="match status" value="1"/>
</dbReference>
<keyword evidence="13" id="KW-1185">Reference proteome</keyword>
<proteinExistence type="inferred from homology"/>
<feature type="chain" id="PRO_5026121242" description="Catalase-related peroxidase" evidence="10">
    <location>
        <begin position="24"/>
        <end position="321"/>
    </location>
</feature>
<organism evidence="12 13">
    <name type="scientific">Hyphomicrobium album</name>
    <dbReference type="NCBI Taxonomy" id="2665159"/>
    <lineage>
        <taxon>Bacteria</taxon>
        <taxon>Pseudomonadati</taxon>
        <taxon>Pseudomonadota</taxon>
        <taxon>Alphaproteobacteria</taxon>
        <taxon>Hyphomicrobiales</taxon>
        <taxon>Hyphomicrobiaceae</taxon>
        <taxon>Hyphomicrobium</taxon>
    </lineage>
</organism>
<evidence type="ECO:0000256" key="7">
    <source>
        <dbReference type="PIRNR" id="PIRNR000296"/>
    </source>
</evidence>
<dbReference type="EMBL" id="WMBQ01000002">
    <property type="protein sequence ID" value="MTD96018.1"/>
    <property type="molecule type" value="Genomic_DNA"/>
</dbReference>
<dbReference type="InterPro" id="IPR024168">
    <property type="entry name" value="Catalase_SrpA-type_pred"/>
</dbReference>
<comment type="cofactor">
    <cofactor evidence="7">
        <name>heme</name>
        <dbReference type="ChEBI" id="CHEBI:30413"/>
    </cofactor>
</comment>
<keyword evidence="3 7" id="KW-0349">Heme</keyword>
<comment type="similarity">
    <text evidence="1 7">Belongs to the catalase family.</text>
</comment>
<dbReference type="PIRSF" id="PIRSF000296">
    <property type="entry name" value="SrpA"/>
    <property type="match status" value="1"/>
</dbReference>
<dbReference type="GO" id="GO:0046872">
    <property type="term" value="F:metal ion binding"/>
    <property type="evidence" value="ECO:0007669"/>
    <property type="project" value="UniProtKB-KW"/>
</dbReference>
<dbReference type="Pfam" id="PF00199">
    <property type="entry name" value="Catalase"/>
    <property type="match status" value="1"/>
</dbReference>
<feature type="domain" description="Catalase core" evidence="11">
    <location>
        <begin position="24"/>
        <end position="320"/>
    </location>
</feature>
<keyword evidence="10" id="KW-0732">Signal</keyword>
<evidence type="ECO:0000313" key="13">
    <source>
        <dbReference type="Proteomes" id="UP000440694"/>
    </source>
</evidence>
<evidence type="ECO:0000256" key="9">
    <source>
        <dbReference type="PIRSR" id="PIRSR000296-2"/>
    </source>
</evidence>
<keyword evidence="6 7" id="KW-0408">Iron</keyword>
<dbReference type="PANTHER" id="PTHR11465">
    <property type="entry name" value="CATALASE"/>
    <property type="match status" value="1"/>
</dbReference>
<dbReference type="GO" id="GO:0004096">
    <property type="term" value="F:catalase activity"/>
    <property type="evidence" value="ECO:0007669"/>
    <property type="project" value="InterPro"/>
</dbReference>
<dbReference type="Proteomes" id="UP000440694">
    <property type="component" value="Unassembled WGS sequence"/>
</dbReference>
<accession>A0A6I3KNX3</accession>
<dbReference type="InterPro" id="IPR020835">
    <property type="entry name" value="Catalase_sf"/>
</dbReference>
<dbReference type="GO" id="GO:0020037">
    <property type="term" value="F:heme binding"/>
    <property type="evidence" value="ECO:0007669"/>
    <property type="project" value="InterPro"/>
</dbReference>
<dbReference type="EC" id="1.11.1.-" evidence="7"/>
<evidence type="ECO:0000256" key="10">
    <source>
        <dbReference type="SAM" id="SignalP"/>
    </source>
</evidence>
<dbReference type="CDD" id="cd08153">
    <property type="entry name" value="srpA_like"/>
    <property type="match status" value="1"/>
</dbReference>
<protein>
    <recommendedName>
        <fullName evidence="7">Catalase-related peroxidase</fullName>
        <ecNumber evidence="7">1.11.1.-</ecNumber>
    </recommendedName>
</protein>
<dbReference type="PROSITE" id="PS51402">
    <property type="entry name" value="CATALASE_3"/>
    <property type="match status" value="1"/>
</dbReference>
<evidence type="ECO:0000256" key="6">
    <source>
        <dbReference type="ARBA" id="ARBA00023004"/>
    </source>
</evidence>
<dbReference type="RefSeq" id="WP_154740497.1">
    <property type="nucleotide sequence ID" value="NZ_WMBQ01000002.1"/>
</dbReference>
<keyword evidence="4 7" id="KW-0479">Metal-binding</keyword>
<dbReference type="SUPFAM" id="SSF56634">
    <property type="entry name" value="Heme-dependent catalase-like"/>
    <property type="match status" value="1"/>
</dbReference>
<keyword evidence="2 7" id="KW-0575">Peroxidase</keyword>
<evidence type="ECO:0000256" key="5">
    <source>
        <dbReference type="ARBA" id="ARBA00023002"/>
    </source>
</evidence>
<comment type="caution">
    <text evidence="12">The sequence shown here is derived from an EMBL/GenBank/DDBJ whole genome shotgun (WGS) entry which is preliminary data.</text>
</comment>
<comment type="function">
    <text evidence="7">Has an organic peroxide-dependent peroxidase activity.</text>
</comment>
<name>A0A6I3KNX3_9HYPH</name>
<dbReference type="GO" id="GO:0042744">
    <property type="term" value="P:hydrogen peroxide catabolic process"/>
    <property type="evidence" value="ECO:0007669"/>
    <property type="project" value="TreeGrafter"/>
</dbReference>
<feature type="binding site" description="axial binding residue" evidence="9">
    <location>
        <position position="312"/>
    </location>
    <ligand>
        <name>heme</name>
        <dbReference type="ChEBI" id="CHEBI:30413"/>
    </ligand>
    <ligandPart>
        <name>Fe</name>
        <dbReference type="ChEBI" id="CHEBI:18248"/>
    </ligandPart>
</feature>
<dbReference type="InterPro" id="IPR011614">
    <property type="entry name" value="Catalase_core"/>
</dbReference>
<evidence type="ECO:0000259" key="11">
    <source>
        <dbReference type="SMART" id="SM01060"/>
    </source>
</evidence>
<evidence type="ECO:0000256" key="4">
    <source>
        <dbReference type="ARBA" id="ARBA00022723"/>
    </source>
</evidence>
<feature type="active site" evidence="8">
    <location>
        <position position="49"/>
    </location>
</feature>
<dbReference type="AlphaFoldDB" id="A0A6I3KNX3"/>